<feature type="transmembrane region" description="Helical" evidence="1">
    <location>
        <begin position="72"/>
        <end position="93"/>
    </location>
</feature>
<dbReference type="SUPFAM" id="SSF81340">
    <property type="entry name" value="Clc chloride channel"/>
    <property type="match status" value="1"/>
</dbReference>
<evidence type="ECO:0000313" key="2">
    <source>
        <dbReference type="EMBL" id="CDQ11821.1"/>
    </source>
</evidence>
<proteinExistence type="predicted"/>
<gene>
    <name evidence="2" type="ORF">AFERRI_600047</name>
</gene>
<dbReference type="RefSeq" id="WP_156103945.1">
    <property type="nucleotide sequence ID" value="NZ_CCCS020000057.1"/>
</dbReference>
<protein>
    <recommendedName>
        <fullName evidence="3">Chloride channel protein</fullName>
    </recommendedName>
</protein>
<feature type="transmembrane region" description="Helical" evidence="1">
    <location>
        <begin position="26"/>
        <end position="52"/>
    </location>
</feature>
<keyword evidence="1" id="KW-1133">Transmembrane helix</keyword>
<dbReference type="EMBL" id="CCCS020000057">
    <property type="protein sequence ID" value="CDQ11821.1"/>
    <property type="molecule type" value="Genomic_DNA"/>
</dbReference>
<name>A0A060UU11_9PROT</name>
<accession>A0A060UU11</accession>
<dbReference type="InterPro" id="IPR014743">
    <property type="entry name" value="Cl-channel_core"/>
</dbReference>
<sequence>MTIVRQIFLPHAHAFDSSVLTFSPKFWLLIVVTGIGAGLGADGLMALLKAVQHVSYGYEQGHFQTAVAQVSAWHRLAVLIAAGLLATFMVWLLRKLSHGANSDIVGVCQGSCRVSHFLNGHFILPLRVQIYRTDGCPIACAA</sequence>
<evidence type="ECO:0008006" key="3">
    <source>
        <dbReference type="Google" id="ProtNLM"/>
    </source>
</evidence>
<keyword evidence="1" id="KW-0472">Membrane</keyword>
<dbReference type="AlphaFoldDB" id="A0A060UU11"/>
<reference evidence="2" key="2">
    <citation type="submission" date="2014-07" db="EMBL/GenBank/DDBJ databases">
        <title>Initial genome analysis of the psychrotolerant acidophile Acidithiobacillus ferrivorans CF27: insights into iron and sulfur oxidation pathways and into biofilm formation.</title>
        <authorList>
            <person name="Talla E."/>
            <person name="Hedrich S."/>
            <person name="Mangenot S."/>
            <person name="Ji B."/>
            <person name="Johnson D.B."/>
            <person name="Barbe V."/>
            <person name="Bonnefoy V."/>
        </authorList>
    </citation>
    <scope>NUCLEOTIDE SEQUENCE [LARGE SCALE GENOMIC DNA]</scope>
    <source>
        <strain evidence="2">CF27</strain>
    </source>
</reference>
<evidence type="ECO:0000256" key="1">
    <source>
        <dbReference type="SAM" id="Phobius"/>
    </source>
</evidence>
<reference evidence="2" key="1">
    <citation type="submission" date="2014-03" db="EMBL/GenBank/DDBJ databases">
        <authorList>
            <person name="Genoscope - CEA"/>
        </authorList>
    </citation>
    <scope>NUCLEOTIDE SEQUENCE [LARGE SCALE GENOMIC DNA]</scope>
    <source>
        <strain evidence="2">CF27</strain>
    </source>
</reference>
<keyword evidence="1" id="KW-0812">Transmembrane</keyword>
<organism evidence="2">
    <name type="scientific">Acidithiobacillus ferrivorans</name>
    <dbReference type="NCBI Taxonomy" id="160808"/>
    <lineage>
        <taxon>Bacteria</taxon>
        <taxon>Pseudomonadati</taxon>
        <taxon>Pseudomonadota</taxon>
        <taxon>Acidithiobacillia</taxon>
        <taxon>Acidithiobacillales</taxon>
        <taxon>Acidithiobacillaceae</taxon>
        <taxon>Acidithiobacillus</taxon>
    </lineage>
</organism>
<comment type="caution">
    <text evidence="2">The sequence shown here is derived from an EMBL/GenBank/DDBJ whole genome shotgun (WGS) entry which is preliminary data.</text>
</comment>